<name>A0A1R4KEX4_9ACTN</name>
<protein>
    <recommendedName>
        <fullName evidence="6">Aminotransferase</fullName>
        <ecNumber evidence="6">2.6.1.-</ecNumber>
    </recommendedName>
</protein>
<comment type="cofactor">
    <cofactor evidence="1 6">
        <name>pyridoxal 5'-phosphate</name>
        <dbReference type="ChEBI" id="CHEBI:597326"/>
    </cofactor>
</comment>
<dbReference type="Gene3D" id="3.40.640.10">
    <property type="entry name" value="Type I PLP-dependent aspartate aminotransferase-like (Major domain)"/>
    <property type="match status" value="1"/>
</dbReference>
<dbReference type="EMBL" id="FUKQ01000049">
    <property type="protein sequence ID" value="SJN42849.1"/>
    <property type="molecule type" value="Genomic_DNA"/>
</dbReference>
<dbReference type="InterPro" id="IPR015421">
    <property type="entry name" value="PyrdxlP-dep_Trfase_major"/>
</dbReference>
<comment type="similarity">
    <text evidence="2 6">Belongs to the class-I pyridoxal-phosphate-dependent aminotransferase family.</text>
</comment>
<evidence type="ECO:0000256" key="2">
    <source>
        <dbReference type="ARBA" id="ARBA00007441"/>
    </source>
</evidence>
<dbReference type="InterPro" id="IPR015424">
    <property type="entry name" value="PyrdxlP-dep_Trfase"/>
</dbReference>
<dbReference type="RefSeq" id="WP_094765722.1">
    <property type="nucleotide sequence ID" value="NZ_FUKQ01000049.1"/>
</dbReference>
<organism evidence="8 9">
    <name type="scientific">Luteococcus japonicus LSP_Lj1</name>
    <dbReference type="NCBI Taxonomy" id="1255658"/>
    <lineage>
        <taxon>Bacteria</taxon>
        <taxon>Bacillati</taxon>
        <taxon>Actinomycetota</taxon>
        <taxon>Actinomycetes</taxon>
        <taxon>Propionibacteriales</taxon>
        <taxon>Propionibacteriaceae</taxon>
        <taxon>Luteococcus</taxon>
    </lineage>
</organism>
<proteinExistence type="inferred from homology"/>
<dbReference type="GO" id="GO:0030170">
    <property type="term" value="F:pyridoxal phosphate binding"/>
    <property type="evidence" value="ECO:0007669"/>
    <property type="project" value="InterPro"/>
</dbReference>
<dbReference type="GO" id="GO:0008483">
    <property type="term" value="F:transaminase activity"/>
    <property type="evidence" value="ECO:0007669"/>
    <property type="project" value="UniProtKB-KW"/>
</dbReference>
<evidence type="ECO:0000259" key="7">
    <source>
        <dbReference type="Pfam" id="PF00155"/>
    </source>
</evidence>
<keyword evidence="9" id="KW-1185">Reference proteome</keyword>
<dbReference type="AlphaFoldDB" id="A0A1R4KEX4"/>
<accession>A0A1R4KEX4</accession>
<dbReference type="SUPFAM" id="SSF53383">
    <property type="entry name" value="PLP-dependent transferases"/>
    <property type="match status" value="1"/>
</dbReference>
<reference evidence="8 9" key="1">
    <citation type="submission" date="2017-02" db="EMBL/GenBank/DDBJ databases">
        <authorList>
            <person name="Peterson S.W."/>
        </authorList>
    </citation>
    <scope>NUCLEOTIDE SEQUENCE [LARGE SCALE GENOMIC DNA]</scope>
    <source>
        <strain evidence="8 9">LSP_Lj1</strain>
    </source>
</reference>
<gene>
    <name evidence="8" type="ORF">FM114_13820</name>
</gene>
<feature type="domain" description="Aminotransferase class I/classII large" evidence="7">
    <location>
        <begin position="36"/>
        <end position="393"/>
    </location>
</feature>
<dbReference type="CDD" id="cd00609">
    <property type="entry name" value="AAT_like"/>
    <property type="match status" value="1"/>
</dbReference>
<dbReference type="InterPro" id="IPR004838">
    <property type="entry name" value="NHTrfase_class1_PyrdxlP-BS"/>
</dbReference>
<evidence type="ECO:0000313" key="9">
    <source>
        <dbReference type="Proteomes" id="UP000188342"/>
    </source>
</evidence>
<dbReference type="Pfam" id="PF00155">
    <property type="entry name" value="Aminotran_1_2"/>
    <property type="match status" value="1"/>
</dbReference>
<dbReference type="GO" id="GO:0006520">
    <property type="term" value="P:amino acid metabolic process"/>
    <property type="evidence" value="ECO:0007669"/>
    <property type="project" value="InterPro"/>
</dbReference>
<dbReference type="PANTHER" id="PTHR46383:SF2">
    <property type="entry name" value="AMINOTRANSFERASE"/>
    <property type="match status" value="1"/>
</dbReference>
<dbReference type="PANTHER" id="PTHR46383">
    <property type="entry name" value="ASPARTATE AMINOTRANSFERASE"/>
    <property type="match status" value="1"/>
</dbReference>
<evidence type="ECO:0000256" key="1">
    <source>
        <dbReference type="ARBA" id="ARBA00001933"/>
    </source>
</evidence>
<dbReference type="InterPro" id="IPR004839">
    <property type="entry name" value="Aminotransferase_I/II_large"/>
</dbReference>
<evidence type="ECO:0000313" key="8">
    <source>
        <dbReference type="EMBL" id="SJN42849.1"/>
    </source>
</evidence>
<evidence type="ECO:0000256" key="6">
    <source>
        <dbReference type="RuleBase" id="RU000481"/>
    </source>
</evidence>
<evidence type="ECO:0000256" key="4">
    <source>
        <dbReference type="ARBA" id="ARBA00022679"/>
    </source>
</evidence>
<keyword evidence="8" id="KW-0670">Pyruvate</keyword>
<dbReference type="Proteomes" id="UP000188342">
    <property type="component" value="Unassembled WGS sequence"/>
</dbReference>
<evidence type="ECO:0000256" key="5">
    <source>
        <dbReference type="ARBA" id="ARBA00022898"/>
    </source>
</evidence>
<dbReference type="EC" id="2.6.1.-" evidence="6"/>
<keyword evidence="4 6" id="KW-0808">Transferase</keyword>
<sequence length="400" mass="42962">MTRGHLGGPSRRGQVPGFEVMEVVARVAQLRAEGHDVVSLCVGEPLAGAPAPVRQAMARAMDGADLGYSASLGMMPLREKLAEHYGARYGLAVDASRVAITTGSSGAFLLAFLSCFDAGDRVALARPGYPAYANILRSLDLQVVELDVTVPDETGRVTYQLTTQMLDAVQEQAPLAGLVVASPANPTGTMLTADEMESLAAWCREHGVRLVSDEIYHGITADGTMGECAWRHDTSALVVSSFSKYWGMTGWRLGWLLMPEDLQTSIDALSSNLALCAPVPAQLAALEAFGDDVHSWARAAVRQYDVARDVVQRTAHDLGWELAPANGAFYVYADISSSLRPSEDSRAWCTSLLEEARVAITPGWDFDRVHGGSTVRLSLAVGPEQVAEAMTRLRSWLAGR</sequence>
<dbReference type="PROSITE" id="PS00105">
    <property type="entry name" value="AA_TRANSFER_CLASS_1"/>
    <property type="match status" value="1"/>
</dbReference>
<evidence type="ECO:0000256" key="3">
    <source>
        <dbReference type="ARBA" id="ARBA00022576"/>
    </source>
</evidence>
<dbReference type="STRING" id="1255658.FM114_13820"/>
<keyword evidence="3 6" id="KW-0032">Aminotransferase</keyword>
<dbReference type="InterPro" id="IPR050596">
    <property type="entry name" value="AspAT/PAT-like"/>
</dbReference>
<dbReference type="OrthoDB" id="9763453at2"/>
<keyword evidence="5" id="KW-0663">Pyridoxal phosphate</keyword>